<reference evidence="2 3" key="1">
    <citation type="submission" date="2024-05" db="EMBL/GenBank/DDBJ databases">
        <authorList>
            <person name="Wallberg A."/>
        </authorList>
    </citation>
    <scope>NUCLEOTIDE SEQUENCE [LARGE SCALE GENOMIC DNA]</scope>
</reference>
<gene>
    <name evidence="2" type="ORF">MNOR_LOCUS28289</name>
</gene>
<feature type="chain" id="PRO_5043640547" description="Secreted protein" evidence="1">
    <location>
        <begin position="17"/>
        <end position="175"/>
    </location>
</feature>
<dbReference type="Proteomes" id="UP001497623">
    <property type="component" value="Unassembled WGS sequence"/>
</dbReference>
<keyword evidence="3" id="KW-1185">Reference proteome</keyword>
<evidence type="ECO:0000256" key="1">
    <source>
        <dbReference type="SAM" id="SignalP"/>
    </source>
</evidence>
<protein>
    <recommendedName>
        <fullName evidence="4">Secreted protein</fullName>
    </recommendedName>
</protein>
<accession>A0AAV2RUN9</accession>
<organism evidence="2 3">
    <name type="scientific">Meganyctiphanes norvegica</name>
    <name type="common">Northern krill</name>
    <name type="synonym">Thysanopoda norvegica</name>
    <dbReference type="NCBI Taxonomy" id="48144"/>
    <lineage>
        <taxon>Eukaryota</taxon>
        <taxon>Metazoa</taxon>
        <taxon>Ecdysozoa</taxon>
        <taxon>Arthropoda</taxon>
        <taxon>Crustacea</taxon>
        <taxon>Multicrustacea</taxon>
        <taxon>Malacostraca</taxon>
        <taxon>Eumalacostraca</taxon>
        <taxon>Eucarida</taxon>
        <taxon>Euphausiacea</taxon>
        <taxon>Euphausiidae</taxon>
        <taxon>Meganyctiphanes</taxon>
    </lineage>
</organism>
<dbReference type="AlphaFoldDB" id="A0AAV2RUN9"/>
<evidence type="ECO:0000313" key="3">
    <source>
        <dbReference type="Proteomes" id="UP001497623"/>
    </source>
</evidence>
<dbReference type="EMBL" id="CAXKWB010030994">
    <property type="protein sequence ID" value="CAL4138910.1"/>
    <property type="molecule type" value="Genomic_DNA"/>
</dbReference>
<evidence type="ECO:0000313" key="2">
    <source>
        <dbReference type="EMBL" id="CAL4138910.1"/>
    </source>
</evidence>
<evidence type="ECO:0008006" key="4">
    <source>
        <dbReference type="Google" id="ProtNLM"/>
    </source>
</evidence>
<sequence length="175" mass="19417">MMSSLVFAVVFVLVLAIQQCQPCIHSCCPCIHHANKRSLARSSADDHAHHLNKWGHVLSSLINPPGHHLNKRSLARSSAGDHAHHLNKWGHVLSSVIDPPGHHLNKRSLGRSYGIDPPGHHLNKRSLGRSSMIDRLPKDSLKCQHCDCPSEPPPCLIERSDSNAQNTVRHMLILQ</sequence>
<feature type="signal peptide" evidence="1">
    <location>
        <begin position="1"/>
        <end position="16"/>
    </location>
</feature>
<proteinExistence type="predicted"/>
<name>A0AAV2RUN9_MEGNR</name>
<comment type="caution">
    <text evidence="2">The sequence shown here is derived from an EMBL/GenBank/DDBJ whole genome shotgun (WGS) entry which is preliminary data.</text>
</comment>
<keyword evidence="1" id="KW-0732">Signal</keyword>